<dbReference type="Pfam" id="PF11968">
    <property type="entry name" value="Bmt2"/>
    <property type="match status" value="1"/>
</dbReference>
<dbReference type="EMBL" id="FXLY01000004">
    <property type="protein sequence ID" value="SMN19556.1"/>
    <property type="molecule type" value="Genomic_DNA"/>
</dbReference>
<dbReference type="PANTHER" id="PTHR21008">
    <property type="entry name" value="S-ADENOSYLMETHIONINE SENSOR UPSTREAM OF MTORC1-RELATED"/>
    <property type="match status" value="1"/>
</dbReference>
<comment type="similarity">
    <text evidence="4">Belongs to the BMT2 family.</text>
</comment>
<dbReference type="SUPFAM" id="SSF53335">
    <property type="entry name" value="S-adenosyl-L-methionine-dependent methyltransferases"/>
    <property type="match status" value="1"/>
</dbReference>
<keyword evidence="2 4" id="KW-0808">Transferase</keyword>
<sequence>MLRRGKSITGTIIGPNKTNVKTIKPSKTRKIIRRYHFLNQSKQKLLKLLKLEDSNNLLFDTLRSGNADFQRGCDMKRGDDVTERQLIKIHQHSMDSKLLYNMLGYVYTELADEKGLSNYQMASRMGQDVKRGGDSSKILIKWMKELDDTQEKNHDERKTMTALEIGSLSKQNKISTSGIFNPVVRIDLNNSNDQEGIIRQDFMERPIPHNDNDKFDLISCSLVLNFVPTPLERGQMCRRFKFFLKNNSNNTRYIFIVLPLPCLSNSRYITPERFHDMMLSLGYEKLRYQEAKKVCYALYQWDKNLENEETQKKRFMTKRQCRDGPKMNNFNILLSK</sequence>
<dbReference type="STRING" id="1789683.A0A1X7R2S9"/>
<evidence type="ECO:0000256" key="1">
    <source>
        <dbReference type="ARBA" id="ARBA00022603"/>
    </source>
</evidence>
<dbReference type="AlphaFoldDB" id="A0A1X7R2S9"/>
<keyword evidence="4" id="KW-0539">Nucleus</keyword>
<dbReference type="PANTHER" id="PTHR21008:SF1">
    <property type="entry name" value="25S RRNA (ADENINE(2142)-N(1))-METHYLTRANSFERASE"/>
    <property type="match status" value="1"/>
</dbReference>
<organism evidence="5 6">
    <name type="scientific">Maudiozyma saulgeensis</name>
    <dbReference type="NCBI Taxonomy" id="1789683"/>
    <lineage>
        <taxon>Eukaryota</taxon>
        <taxon>Fungi</taxon>
        <taxon>Dikarya</taxon>
        <taxon>Ascomycota</taxon>
        <taxon>Saccharomycotina</taxon>
        <taxon>Saccharomycetes</taxon>
        <taxon>Saccharomycetales</taxon>
        <taxon>Saccharomycetaceae</taxon>
        <taxon>Maudiozyma</taxon>
    </lineage>
</organism>
<comment type="function">
    <text evidence="4">S-adenosyl-L-methionine-dependent methyltransferase that specifically methylates the N(1) position of an adenine present in helix 65 in 25S rRNA.</text>
</comment>
<dbReference type="InterPro" id="IPR021867">
    <property type="entry name" value="Bmt2/SAMTOR"/>
</dbReference>
<evidence type="ECO:0000256" key="3">
    <source>
        <dbReference type="ARBA" id="ARBA00022691"/>
    </source>
</evidence>
<evidence type="ECO:0000256" key="4">
    <source>
        <dbReference type="HAMAP-Rule" id="MF_03044"/>
    </source>
</evidence>
<dbReference type="Proteomes" id="UP000196158">
    <property type="component" value="Unassembled WGS sequence"/>
</dbReference>
<feature type="binding site" evidence="4">
    <location>
        <position position="187"/>
    </location>
    <ligand>
        <name>S-adenosyl-L-methionine</name>
        <dbReference type="ChEBI" id="CHEBI:59789"/>
    </ligand>
</feature>
<dbReference type="GO" id="GO:0005730">
    <property type="term" value="C:nucleolus"/>
    <property type="evidence" value="ECO:0007669"/>
    <property type="project" value="UniProtKB-SubCell"/>
</dbReference>
<evidence type="ECO:0000256" key="2">
    <source>
        <dbReference type="ARBA" id="ARBA00022679"/>
    </source>
</evidence>
<feature type="binding site" evidence="4">
    <location>
        <position position="166"/>
    </location>
    <ligand>
        <name>S-adenosyl-L-methionine</name>
        <dbReference type="ChEBI" id="CHEBI:59789"/>
    </ligand>
</feature>
<dbReference type="OrthoDB" id="5954793at2759"/>
<name>A0A1X7R2S9_9SACH</name>
<evidence type="ECO:0000313" key="6">
    <source>
        <dbReference type="Proteomes" id="UP000196158"/>
    </source>
</evidence>
<keyword evidence="6" id="KW-1185">Reference proteome</keyword>
<proteinExistence type="inferred from homology"/>
<reference evidence="5 6" key="1">
    <citation type="submission" date="2017-04" db="EMBL/GenBank/DDBJ databases">
        <authorList>
            <person name="Afonso C.L."/>
            <person name="Miller P.J."/>
            <person name="Scott M.A."/>
            <person name="Spackman E."/>
            <person name="Goraichik I."/>
            <person name="Dimitrov K.M."/>
            <person name="Suarez D.L."/>
            <person name="Swayne D.E."/>
        </authorList>
    </citation>
    <scope>NUCLEOTIDE SEQUENCE [LARGE SCALE GENOMIC DNA]</scope>
</reference>
<dbReference type="HAMAP" id="MF_03044">
    <property type="entry name" value="BMT2"/>
    <property type="match status" value="1"/>
</dbReference>
<dbReference type="GO" id="GO:0016433">
    <property type="term" value="F:rRNA (adenine) methyltransferase activity"/>
    <property type="evidence" value="ECO:0007669"/>
    <property type="project" value="UniProtKB-UniRule"/>
</dbReference>
<dbReference type="EC" id="2.1.1.-" evidence="4"/>
<gene>
    <name evidence="4" type="primary">BMT2</name>
    <name evidence="5" type="ORF">KASA_0O01023G</name>
</gene>
<keyword evidence="1 4" id="KW-0489">Methyltransferase</keyword>
<accession>A0A1X7R2S9</accession>
<protein>
    <recommendedName>
        <fullName evidence="4">25S rRNA adenine-N(1) methyltransferase</fullName>
        <ecNumber evidence="4">2.1.1.-</ecNumber>
    </recommendedName>
</protein>
<keyword evidence="3 4" id="KW-0949">S-adenosyl-L-methionine</keyword>
<evidence type="ECO:0000313" key="5">
    <source>
        <dbReference type="EMBL" id="SMN19556.1"/>
    </source>
</evidence>
<comment type="subcellular location">
    <subcellularLocation>
        <location evidence="4">Nucleus</location>
        <location evidence="4">Nucleolus</location>
    </subcellularLocation>
</comment>
<dbReference type="InterPro" id="IPR029063">
    <property type="entry name" value="SAM-dependent_MTases_sf"/>
</dbReference>